<feature type="non-terminal residue" evidence="4">
    <location>
        <position position="1567"/>
    </location>
</feature>
<dbReference type="GeneID" id="118479107"/>
<feature type="transmembrane region" description="Helical" evidence="2">
    <location>
        <begin position="1479"/>
        <end position="1504"/>
    </location>
</feature>
<evidence type="ECO:0000256" key="1">
    <source>
        <dbReference type="SAM" id="MobiDB-lite"/>
    </source>
</evidence>
<dbReference type="RefSeq" id="XP_035829631.1">
    <property type="nucleotide sequence ID" value="XM_035973738.1"/>
</dbReference>
<feature type="compositionally biased region" description="Basic and acidic residues" evidence="1">
    <location>
        <begin position="259"/>
        <end position="269"/>
    </location>
</feature>
<feature type="compositionally biased region" description="Basic and acidic residues" evidence="1">
    <location>
        <begin position="196"/>
        <end position="247"/>
    </location>
</feature>
<evidence type="ECO:0000256" key="2">
    <source>
        <dbReference type="SAM" id="Phobius"/>
    </source>
</evidence>
<sequence>MDDVSTQGRRRPLAAEASAAGRSGKPAKSKTKGKRSKPSRDKNSPLTPGDGGLDSAPPPPPPTTPTSRDAATSNIVDDVTSRLATPPVCTVYNMSTPLPGQYHNHDEGDSVNVSGNEVVLDQTPLFPSPPSTTTSAKAPGEQLASLGTEQTEQLASSKEGIESGDQRAGRSDRSTARSRSSSAHRFSSLFRRKNRSKSEADLRSDGKKREAKSERRDAKSEQREAKSEQRDAKSEQREAKSEQREVNGEQAANNPTTDSELKDDSDKRSTRGRPVSDVIESGQTFGSSSGIRSKSPHQEYSFRNAPRARLLNMTVRDAHRERSQRRAGSLPRHTQAGQSESPHTPHTDGGRSSRYQTPPVSSTGDLNRSSTSEGQAGRLAGVLPRHLALDDHRSSSLPRPNRGNRKYASDTSPTSPLGKSPSFPEVSPYMRAQADTTRDSFSPLGHVTSGEEEDHVVWQDAEDARTLVDEKKGEEEGVAVGAVGEGGANVADSRAKRKASLSQFLELRHTPSGGSSWSRERKASQSSDSGVTSRDASPRPWRENSSTRDATSDSGASVPGDTTRHVTRDATSRPGSNVTAGDATTSRVKLNVAQDATSEVAQPQERLSQGGAGSGVGSWVTQRSTDSHQGWSRDRPAAPRLSLNGADLGDDQVSGLTTPLRPMSGLGEQNLSSSGPGFSAMTSSFPSSDQSESLSSSTAVSSMTSSFPSSDQGYVDGDSLLSADDDNDDDDDDDDNSAFSTPPEEPDYEDGDKPGRPEGGLNPGLLDKLLREPQAWAKRGNKWRDGDVIHAPGPPVSEVSGELRQRYVPRAVRRSKSDVERKTAAPPPPRVLNRNISELGGPAPAGMSGMSGVEDDRLSATSTTTLTSPDLGAPACERVEQKAVPVMGTVAQQKYRRTFSPLRTRKFPPPGPAGQLSPLPPGLDSVISLSTDIPAETSPASRPVPALMHVTSGDSPALPSPYEHLPQPSVKGEPPGTLTPQISAVDSNSKPSAPLEKKVLIHGVEASPGCEVRYPGGRTTTDFLQGQSTAAGTTQDSLSLTKGEKSGGDERGITGELSPAHLTGDGRRDGGTHAAHPDLDPDPDLSEVDKVKAATVDRECQTCTWLLDAYYKEHHKSTKRKRGFNIFSRRKSRRKNVDDNDVPGVAATVVVVEGGSTGERAVPDPSPTESSRDPEEAGVTWPATCADLITSASPENVVEDEQEQQQQQQQQQPEAKAWSEEQILEAMSQPPSRSSPFKKSERKSKNKRRRGKEAATKSPKSILKHTSSSPSSPRAPRGKSLSTSDVTAIDPTNEVTGHERSADDDGSRLEAADGDRVTTAGPSTEASGGPGVQRSQSEPGEVVKPKRLSFTAIILLKNRISRFREKKKEKRKGAELGEEVLEAEIPSDTLISIENELNLSKLEVSKETDILDEDFFQPEFSLDYNKKSIRFEPLPPSEPMQSEEPLPPLTPSTTRRLRHRRESTLRERRRKCIAYCKKFVAFLFSHIGLCSLVVAYTIMGGFIFRALEEGAESSVRGAVTIRREQIVGQLVSLAVGFQQTERGMENMTGEMNQTLLDYQAFVHEATK</sequence>
<evidence type="ECO:0000313" key="3">
    <source>
        <dbReference type="Proteomes" id="UP000694888"/>
    </source>
</evidence>
<organism evidence="3 4">
    <name type="scientific">Aplysia californica</name>
    <name type="common">California sea hare</name>
    <dbReference type="NCBI Taxonomy" id="6500"/>
    <lineage>
        <taxon>Eukaryota</taxon>
        <taxon>Metazoa</taxon>
        <taxon>Spiralia</taxon>
        <taxon>Lophotrochozoa</taxon>
        <taxon>Mollusca</taxon>
        <taxon>Gastropoda</taxon>
        <taxon>Heterobranchia</taxon>
        <taxon>Euthyneura</taxon>
        <taxon>Tectipleura</taxon>
        <taxon>Aplysiida</taxon>
        <taxon>Aplysioidea</taxon>
        <taxon>Aplysiidae</taxon>
        <taxon>Aplysia</taxon>
    </lineage>
</organism>
<feature type="compositionally biased region" description="Basic and acidic residues" evidence="1">
    <location>
        <begin position="536"/>
        <end position="546"/>
    </location>
</feature>
<feature type="compositionally biased region" description="Low complexity" evidence="1">
    <location>
        <begin position="859"/>
        <end position="871"/>
    </location>
</feature>
<feature type="region of interest" description="Disordered" evidence="1">
    <location>
        <begin position="1"/>
        <end position="874"/>
    </location>
</feature>
<feature type="region of interest" description="Disordered" evidence="1">
    <location>
        <begin position="1008"/>
        <end position="1086"/>
    </location>
</feature>
<feature type="compositionally biased region" description="Low complexity" evidence="1">
    <location>
        <begin position="177"/>
        <end position="189"/>
    </location>
</feature>
<feature type="compositionally biased region" description="Polar residues" evidence="1">
    <location>
        <begin position="619"/>
        <end position="630"/>
    </location>
</feature>
<feature type="compositionally biased region" description="Polar residues" evidence="1">
    <location>
        <begin position="1018"/>
        <end position="1040"/>
    </location>
</feature>
<feature type="compositionally biased region" description="Polar residues" evidence="1">
    <location>
        <begin position="353"/>
        <end position="374"/>
    </location>
</feature>
<accession>A0ABM1W4N8</accession>
<feature type="compositionally biased region" description="Basic and acidic residues" evidence="1">
    <location>
        <begin position="1064"/>
        <end position="1079"/>
    </location>
</feature>
<feature type="compositionally biased region" description="Basic and acidic residues" evidence="1">
    <location>
        <begin position="462"/>
        <end position="475"/>
    </location>
</feature>
<keyword evidence="2" id="KW-0812">Transmembrane</keyword>
<evidence type="ECO:0000313" key="4">
    <source>
        <dbReference type="RefSeq" id="XP_035829631.1"/>
    </source>
</evidence>
<feature type="compositionally biased region" description="Basic and acidic residues" evidence="1">
    <location>
        <begin position="562"/>
        <end position="571"/>
    </location>
</feature>
<feature type="compositionally biased region" description="Basic and acidic residues" evidence="1">
    <location>
        <begin position="1042"/>
        <end position="1053"/>
    </location>
</feature>
<gene>
    <name evidence="4" type="primary">LOC118479107</name>
</gene>
<feature type="compositionally biased region" description="Basic residues" evidence="1">
    <location>
        <begin position="25"/>
        <end position="37"/>
    </location>
</feature>
<dbReference type="Proteomes" id="UP000694888">
    <property type="component" value="Unplaced"/>
</dbReference>
<feature type="region of interest" description="Disordered" evidence="1">
    <location>
        <begin position="895"/>
        <end position="919"/>
    </location>
</feature>
<feature type="compositionally biased region" description="Basic and acidic residues" evidence="1">
    <location>
        <begin position="159"/>
        <end position="175"/>
    </location>
</feature>
<protein>
    <submittedName>
        <fullName evidence="4">Uncharacterized protein LOC118479107</fullName>
    </submittedName>
</protein>
<feature type="region of interest" description="Disordered" evidence="1">
    <location>
        <begin position="952"/>
        <end position="992"/>
    </location>
</feature>
<feature type="compositionally biased region" description="Polar residues" evidence="1">
    <location>
        <begin position="573"/>
        <end position="607"/>
    </location>
</feature>
<feature type="compositionally biased region" description="Polar residues" evidence="1">
    <location>
        <begin position="524"/>
        <end position="535"/>
    </location>
</feature>
<feature type="compositionally biased region" description="Polar residues" evidence="1">
    <location>
        <begin position="145"/>
        <end position="156"/>
    </location>
</feature>
<feature type="compositionally biased region" description="Basic residues" evidence="1">
    <location>
        <begin position="1240"/>
        <end position="1251"/>
    </location>
</feature>
<keyword evidence="3" id="KW-1185">Reference proteome</keyword>
<feature type="compositionally biased region" description="Polar residues" evidence="1">
    <location>
        <begin position="667"/>
        <end position="682"/>
    </location>
</feature>
<keyword evidence="2" id="KW-0472">Membrane</keyword>
<reference evidence="4" key="1">
    <citation type="submission" date="2025-08" db="UniProtKB">
        <authorList>
            <consortium name="RefSeq"/>
        </authorList>
    </citation>
    <scope>IDENTIFICATION</scope>
</reference>
<feature type="compositionally biased region" description="Acidic residues" evidence="1">
    <location>
        <begin position="723"/>
        <end position="736"/>
    </location>
</feature>
<feature type="region of interest" description="Disordered" evidence="1">
    <location>
        <begin position="1151"/>
        <end position="1343"/>
    </location>
</feature>
<feature type="compositionally biased region" description="Basic and acidic residues" evidence="1">
    <location>
        <begin position="1296"/>
        <end position="1316"/>
    </location>
</feature>
<feature type="compositionally biased region" description="Polar residues" evidence="1">
    <location>
        <begin position="281"/>
        <end position="292"/>
    </location>
</feature>
<feature type="compositionally biased region" description="Low complexity" evidence="1">
    <location>
        <begin position="683"/>
        <end position="710"/>
    </location>
</feature>
<name>A0ABM1W4N8_APLCA</name>
<proteinExistence type="predicted"/>
<feature type="compositionally biased region" description="Polar residues" evidence="1">
    <location>
        <begin position="978"/>
        <end position="991"/>
    </location>
</feature>
<dbReference type="Gene3D" id="1.10.287.70">
    <property type="match status" value="1"/>
</dbReference>
<feature type="region of interest" description="Disordered" evidence="1">
    <location>
        <begin position="1433"/>
        <end position="1462"/>
    </location>
</feature>
<keyword evidence="2" id="KW-1133">Transmembrane helix</keyword>